<dbReference type="InterPro" id="IPR036554">
    <property type="entry name" value="GHMP_kinase_C_sf"/>
</dbReference>
<keyword evidence="1" id="KW-0963">Cytoplasm</keyword>
<evidence type="ECO:0000313" key="7">
    <source>
        <dbReference type="Proteomes" id="UP000228627"/>
    </source>
</evidence>
<comment type="caution">
    <text evidence="6">The sequence shown here is derived from an EMBL/GenBank/DDBJ whole genome shotgun (WGS) entry which is preliminary data.</text>
</comment>
<name>A0A2M7W643_9BACT</name>
<evidence type="ECO:0000259" key="5">
    <source>
        <dbReference type="Pfam" id="PF08544"/>
    </source>
</evidence>
<dbReference type="EMBL" id="PFQG01000113">
    <property type="protein sequence ID" value="PJA22394.1"/>
    <property type="molecule type" value="Genomic_DNA"/>
</dbReference>
<dbReference type="SUPFAM" id="SSF55060">
    <property type="entry name" value="GHMP Kinase, C-terminal domain"/>
    <property type="match status" value="1"/>
</dbReference>
<dbReference type="InterPro" id="IPR013750">
    <property type="entry name" value="GHMP_kinase_C_dom"/>
</dbReference>
<dbReference type="GO" id="GO:0005524">
    <property type="term" value="F:ATP binding"/>
    <property type="evidence" value="ECO:0007669"/>
    <property type="project" value="InterPro"/>
</dbReference>
<accession>A0A2M7W643</accession>
<dbReference type="GO" id="GO:0004496">
    <property type="term" value="F:mevalonate kinase activity"/>
    <property type="evidence" value="ECO:0007669"/>
    <property type="project" value="InterPro"/>
</dbReference>
<dbReference type="Gene3D" id="3.30.70.890">
    <property type="entry name" value="GHMP kinase, C-terminal domain"/>
    <property type="match status" value="1"/>
</dbReference>
<dbReference type="PANTHER" id="PTHR43290">
    <property type="entry name" value="MEVALONATE KINASE"/>
    <property type="match status" value="1"/>
</dbReference>
<evidence type="ECO:0000256" key="2">
    <source>
        <dbReference type="ARBA" id="ARBA00022679"/>
    </source>
</evidence>
<dbReference type="Proteomes" id="UP000228627">
    <property type="component" value="Unassembled WGS sequence"/>
</dbReference>
<dbReference type="Pfam" id="PF08544">
    <property type="entry name" value="GHMP_kinases_C"/>
    <property type="match status" value="1"/>
</dbReference>
<gene>
    <name evidence="6" type="ORF">COX59_02925</name>
</gene>
<feature type="domain" description="GHMP kinase C-terminal" evidence="5">
    <location>
        <begin position="23"/>
        <end position="98"/>
    </location>
</feature>
<evidence type="ECO:0000313" key="6">
    <source>
        <dbReference type="EMBL" id="PJA22394.1"/>
    </source>
</evidence>
<evidence type="ECO:0000256" key="3">
    <source>
        <dbReference type="ARBA" id="ARBA00022777"/>
    </source>
</evidence>
<proteinExistence type="predicted"/>
<dbReference type="AlphaFoldDB" id="A0A2M7W643"/>
<keyword evidence="4" id="KW-0460">Magnesium</keyword>
<dbReference type="PANTHER" id="PTHR43290:SF2">
    <property type="entry name" value="MEVALONATE KINASE"/>
    <property type="match status" value="1"/>
</dbReference>
<protein>
    <recommendedName>
        <fullName evidence="5">GHMP kinase C-terminal domain-containing protein</fullName>
    </recommendedName>
</protein>
<reference evidence="7" key="1">
    <citation type="submission" date="2017-09" db="EMBL/GenBank/DDBJ databases">
        <title>Depth-based differentiation of microbial function through sediment-hosted aquifers and enrichment of novel symbionts in the deep terrestrial subsurface.</title>
        <authorList>
            <person name="Probst A.J."/>
            <person name="Ladd B."/>
            <person name="Jarett J.K."/>
            <person name="Geller-Mcgrath D.E."/>
            <person name="Sieber C.M.K."/>
            <person name="Emerson J.B."/>
            <person name="Anantharaman K."/>
            <person name="Thomas B.C."/>
            <person name="Malmstrom R."/>
            <person name="Stieglmeier M."/>
            <person name="Klingl A."/>
            <person name="Woyke T."/>
            <person name="Ryan C.M."/>
            <person name="Banfield J.F."/>
        </authorList>
    </citation>
    <scope>NUCLEOTIDE SEQUENCE [LARGE SCALE GENOMIC DNA]</scope>
</reference>
<sequence length="111" mass="11897">MIKRARISQSFLQKSEIIVEQARVALEKQDWETAGKLMNQNQEILRKIGVSTPKLEQLIQASLAAGAWGAKLSGAGGGDCMIALANEGKKAAVEKAIQLVGGEIIRVKLAL</sequence>
<dbReference type="InterPro" id="IPR006205">
    <property type="entry name" value="Mev_gal_kin"/>
</dbReference>
<dbReference type="GO" id="GO:0005829">
    <property type="term" value="C:cytosol"/>
    <property type="evidence" value="ECO:0007669"/>
    <property type="project" value="TreeGrafter"/>
</dbReference>
<evidence type="ECO:0000256" key="1">
    <source>
        <dbReference type="ARBA" id="ARBA00022490"/>
    </source>
</evidence>
<keyword evidence="2" id="KW-0808">Transferase</keyword>
<dbReference type="GO" id="GO:0019287">
    <property type="term" value="P:isopentenyl diphosphate biosynthetic process, mevalonate pathway"/>
    <property type="evidence" value="ECO:0007669"/>
    <property type="project" value="TreeGrafter"/>
</dbReference>
<keyword evidence="3" id="KW-0418">Kinase</keyword>
<evidence type="ECO:0000256" key="4">
    <source>
        <dbReference type="ARBA" id="ARBA00022842"/>
    </source>
</evidence>
<organism evidence="6 7">
    <name type="scientific">Candidatus Beckwithbacteria bacterium CG_4_10_14_0_2_um_filter_47_25</name>
    <dbReference type="NCBI Taxonomy" id="1974493"/>
    <lineage>
        <taxon>Bacteria</taxon>
        <taxon>Candidatus Beckwithiibacteriota</taxon>
    </lineage>
</organism>